<dbReference type="PANTHER" id="PTHR11058">
    <property type="entry name" value="NADH-UBIQUINONE OXIDOREDUCTASE CHAIN 3"/>
    <property type="match status" value="1"/>
</dbReference>
<evidence type="ECO:0000256" key="7">
    <source>
        <dbReference type="ARBA" id="ARBA00023136"/>
    </source>
</evidence>
<dbReference type="EMBL" id="MF538532">
    <property type="protein sequence ID" value="AXJ93397.1"/>
    <property type="molecule type" value="Genomic_DNA"/>
</dbReference>
<organism evidence="10">
    <name type="scientific">Cheilonereis cyclurus</name>
    <dbReference type="NCBI Taxonomy" id="868083"/>
    <lineage>
        <taxon>Eukaryota</taxon>
        <taxon>Metazoa</taxon>
        <taxon>Spiralia</taxon>
        <taxon>Lophotrochozoa</taxon>
        <taxon>Annelida</taxon>
        <taxon>Polychaeta</taxon>
        <taxon>Errantia</taxon>
        <taxon>Phyllodocida</taxon>
        <taxon>Nereididae</taxon>
        <taxon>Cheilonereis</taxon>
    </lineage>
</organism>
<gene>
    <name evidence="10" type="primary">ND3</name>
</gene>
<dbReference type="PANTHER" id="PTHR11058:SF9">
    <property type="entry name" value="NADH-UBIQUINONE OXIDOREDUCTASE CHAIN 3"/>
    <property type="match status" value="1"/>
</dbReference>
<dbReference type="GO" id="GO:0031966">
    <property type="term" value="C:mitochondrial membrane"/>
    <property type="evidence" value="ECO:0007669"/>
    <property type="project" value="UniProtKB-SubCell"/>
</dbReference>
<keyword evidence="7 9" id="KW-0472">Membrane</keyword>
<protein>
    <recommendedName>
        <fullName evidence="3 9">NADH-ubiquinone oxidoreductase chain 3</fullName>
        <ecNumber evidence="9">7.1.1.2</ecNumber>
    </recommendedName>
</protein>
<keyword evidence="9" id="KW-0679">Respiratory chain</keyword>
<reference evidence="10" key="1">
    <citation type="journal article" date="2017" name="Mitochondrial DNA Part B Resour">
        <title>Determination of complete mitogenome sequence for Eastern Asian population of Cheilonereis cyclurus (Harrington, 1897) (Polychaeta: Nereididae).</title>
        <authorList>
            <person name="Park T."/>
            <person name="Lee S.-H."/>
            <person name="Shin M.-H."/>
            <person name="Kim W."/>
        </authorList>
    </citation>
    <scope>NUCLEOTIDE SEQUENCE</scope>
</reference>
<dbReference type="Gene3D" id="1.20.58.1610">
    <property type="entry name" value="NADH:ubiquinone/plastoquinone oxidoreductase, chain 3"/>
    <property type="match status" value="1"/>
</dbReference>
<keyword evidence="5 9" id="KW-0812">Transmembrane</keyword>
<keyword evidence="9 10" id="KW-0496">Mitochondrion</keyword>
<evidence type="ECO:0000256" key="6">
    <source>
        <dbReference type="ARBA" id="ARBA00022989"/>
    </source>
</evidence>
<evidence type="ECO:0000256" key="5">
    <source>
        <dbReference type="ARBA" id="ARBA00022692"/>
    </source>
</evidence>
<evidence type="ECO:0000256" key="9">
    <source>
        <dbReference type="RuleBase" id="RU003640"/>
    </source>
</evidence>
<comment type="catalytic activity">
    <reaction evidence="8 9">
        <text>a ubiquinone + NADH + 5 H(+)(in) = a ubiquinol + NAD(+) + 4 H(+)(out)</text>
        <dbReference type="Rhea" id="RHEA:29091"/>
        <dbReference type="Rhea" id="RHEA-COMP:9565"/>
        <dbReference type="Rhea" id="RHEA-COMP:9566"/>
        <dbReference type="ChEBI" id="CHEBI:15378"/>
        <dbReference type="ChEBI" id="CHEBI:16389"/>
        <dbReference type="ChEBI" id="CHEBI:17976"/>
        <dbReference type="ChEBI" id="CHEBI:57540"/>
        <dbReference type="ChEBI" id="CHEBI:57945"/>
        <dbReference type="EC" id="7.1.1.2"/>
    </reaction>
</comment>
<evidence type="ECO:0000256" key="1">
    <source>
        <dbReference type="ARBA" id="ARBA00004370"/>
    </source>
</evidence>
<keyword evidence="9" id="KW-0830">Ubiquinone</keyword>
<dbReference type="AlphaFoldDB" id="A0A345WJZ1"/>
<comment type="similarity">
    <text evidence="2 9">Belongs to the complex I subunit 3 family.</text>
</comment>
<feature type="transmembrane region" description="Helical" evidence="9">
    <location>
        <begin position="87"/>
        <end position="104"/>
    </location>
</feature>
<comment type="function">
    <text evidence="9">Core subunit of the mitochondrial membrane respiratory chain NADH dehydrogenase (Complex I) which catalyzes electron transfer from NADH through the respiratory chain, using ubiquinone as an electron acceptor. Essential for the catalytic activity of complex I.</text>
</comment>
<dbReference type="EC" id="7.1.1.2" evidence="9"/>
<keyword evidence="9" id="KW-0249">Electron transport</keyword>
<evidence type="ECO:0000256" key="4">
    <source>
        <dbReference type="ARBA" id="ARBA00022448"/>
    </source>
</evidence>
<keyword evidence="9" id="KW-1278">Translocase</keyword>
<proteinExistence type="inferred from homology"/>
<evidence type="ECO:0000256" key="2">
    <source>
        <dbReference type="ARBA" id="ARBA00008472"/>
    </source>
</evidence>
<dbReference type="GO" id="GO:0030964">
    <property type="term" value="C:NADH dehydrogenase complex"/>
    <property type="evidence" value="ECO:0007669"/>
    <property type="project" value="TreeGrafter"/>
</dbReference>
<dbReference type="InterPro" id="IPR000440">
    <property type="entry name" value="NADH_UbQ/plastoQ_OxRdtase_su3"/>
</dbReference>
<name>A0A345WJZ1_9ANNE</name>
<accession>A0A345WJZ1</accession>
<evidence type="ECO:0000256" key="3">
    <source>
        <dbReference type="ARBA" id="ARBA00021007"/>
    </source>
</evidence>
<dbReference type="Pfam" id="PF00507">
    <property type="entry name" value="Oxidored_q4"/>
    <property type="match status" value="1"/>
</dbReference>
<dbReference type="InterPro" id="IPR038430">
    <property type="entry name" value="NDAH_ubi_oxred_su3_sf"/>
</dbReference>
<evidence type="ECO:0000313" key="10">
    <source>
        <dbReference type="EMBL" id="AXJ93397.1"/>
    </source>
</evidence>
<keyword evidence="4 9" id="KW-0813">Transport</keyword>
<comment type="subcellular location">
    <subcellularLocation>
        <location evidence="1">Membrane</location>
    </subcellularLocation>
    <subcellularLocation>
        <location evidence="9">Mitochondrion membrane</location>
        <topology evidence="9">Multi-pass membrane protein</topology>
    </subcellularLocation>
</comment>
<feature type="transmembrane region" description="Helical" evidence="9">
    <location>
        <begin position="53"/>
        <end position="75"/>
    </location>
</feature>
<dbReference type="GO" id="GO:0008137">
    <property type="term" value="F:NADH dehydrogenase (ubiquinone) activity"/>
    <property type="evidence" value="ECO:0007669"/>
    <property type="project" value="UniProtKB-UniRule"/>
</dbReference>
<evidence type="ECO:0000256" key="8">
    <source>
        <dbReference type="ARBA" id="ARBA00049551"/>
    </source>
</evidence>
<geneLocation type="mitochondrion" evidence="10"/>
<sequence length="114" mass="12957">MMPMMFAIFVASIFPLLIIMATFILSKKSPTNLEKATPFECGFDPYNSARIPFSLQFFILAVIFLVFDIEIALLMPVPSMLMMPTETMSSVLILCIVLILGLFHEWNEGSLEWK</sequence>
<keyword evidence="9" id="KW-0520">NAD</keyword>
<keyword evidence="6 9" id="KW-1133">Transmembrane helix</keyword>